<dbReference type="Proteomes" id="UP000005408">
    <property type="component" value="Unassembled WGS sequence"/>
</dbReference>
<keyword evidence="8" id="KW-1185">Reference proteome</keyword>
<dbReference type="PANTHER" id="PTHR10559:SF18">
    <property type="entry name" value="TRANSCOBALAMIN II"/>
    <property type="match status" value="1"/>
</dbReference>
<dbReference type="Gene3D" id="1.50.10.20">
    <property type="match status" value="1"/>
</dbReference>
<dbReference type="EnsemblMetazoa" id="G2569.1">
    <property type="protein sequence ID" value="G2569.1:cds"/>
    <property type="gene ID" value="G2569"/>
</dbReference>
<keyword evidence="4" id="KW-0170">Cobalt</keyword>
<feature type="transmembrane region" description="Helical" evidence="6">
    <location>
        <begin position="21"/>
        <end position="43"/>
    </location>
</feature>
<comment type="subcellular location">
    <subcellularLocation>
        <location evidence="1">Secreted</location>
    </subcellularLocation>
</comment>
<evidence type="ECO:0000256" key="1">
    <source>
        <dbReference type="ARBA" id="ARBA00004613"/>
    </source>
</evidence>
<evidence type="ECO:0000256" key="3">
    <source>
        <dbReference type="ARBA" id="ARBA00022729"/>
    </source>
</evidence>
<dbReference type="GO" id="GO:0005615">
    <property type="term" value="C:extracellular space"/>
    <property type="evidence" value="ECO:0007669"/>
    <property type="project" value="TreeGrafter"/>
</dbReference>
<evidence type="ECO:0000256" key="5">
    <source>
        <dbReference type="PIRSR" id="PIRSR602157-2"/>
    </source>
</evidence>
<sequence>MARDKEALFNEKPGRRRNMEKFCLALIILAALGLIIGLIAYLASNSPRNTSDYVMVEPNYPSSSSYAINNGERWIKDYQITSMGMMNNENADAFLALRLGLMSKYKPGGCDFNFFSKGVEYDLLSTLMRNRNLDGIPWVRSMLAKYIIALEAACVDPTRFYGNDLLGLLDTNFRNFTTYYKANPNDFATLLLAKCISGVELTAEQNTVIMQNISSFRSVEDASLALLALSCINSSTHYSKIMKAETYLMSHFVNDSFRDTYQTGLAIQALTRSNTTEAADAIEKAQLFLAKEIQIKRMGRFLTVGEASNVLPALAGMSWADVKGKCPTKRIVPTDPNAGNIQVNIEVGESGQIFNGSATIKKGKTLLDVLQTLQKNSTFTFMSVETAYGNILTSVMGQTMDLKSGQNWEVSLKGSPNHQSMYLDRIIPEDADRYTLKLQD</sequence>
<reference evidence="7" key="1">
    <citation type="submission" date="2022-08" db="UniProtKB">
        <authorList>
            <consortium name="EnsemblMetazoa"/>
        </authorList>
    </citation>
    <scope>IDENTIFICATION</scope>
    <source>
        <strain evidence="7">05x7-T-G4-1.051#20</strain>
    </source>
</reference>
<organism evidence="7 8">
    <name type="scientific">Magallana gigas</name>
    <name type="common">Pacific oyster</name>
    <name type="synonym">Crassostrea gigas</name>
    <dbReference type="NCBI Taxonomy" id="29159"/>
    <lineage>
        <taxon>Eukaryota</taxon>
        <taxon>Metazoa</taxon>
        <taxon>Spiralia</taxon>
        <taxon>Lophotrochozoa</taxon>
        <taxon>Mollusca</taxon>
        <taxon>Bivalvia</taxon>
        <taxon>Autobranchia</taxon>
        <taxon>Pteriomorphia</taxon>
        <taxon>Ostreida</taxon>
        <taxon>Ostreoidea</taxon>
        <taxon>Ostreidae</taxon>
        <taxon>Magallana</taxon>
    </lineage>
</organism>
<dbReference type="GO" id="GO:0015889">
    <property type="term" value="P:cobalamin transport"/>
    <property type="evidence" value="ECO:0007669"/>
    <property type="project" value="InterPro"/>
</dbReference>
<protein>
    <submittedName>
        <fullName evidence="7">Uncharacterized protein</fullName>
    </submittedName>
</protein>
<proteinExistence type="predicted"/>
<feature type="binding site" evidence="4">
    <location>
        <position position="259"/>
    </location>
    <ligand>
        <name>cyanocob(III)alamin</name>
        <dbReference type="ChEBI" id="CHEBI:17439"/>
    </ligand>
</feature>
<dbReference type="InterPro" id="IPR051588">
    <property type="entry name" value="Cobalamin_Transport"/>
</dbReference>
<dbReference type="PANTHER" id="PTHR10559">
    <property type="entry name" value="TRANSCOBALAMIN-1/GASTRIC INTRINSIC FACTOR"/>
    <property type="match status" value="1"/>
</dbReference>
<keyword evidence="2" id="KW-0964">Secreted</keyword>
<keyword evidence="3" id="KW-0732">Signal</keyword>
<dbReference type="GO" id="GO:0031419">
    <property type="term" value="F:cobalamin binding"/>
    <property type="evidence" value="ECO:0007669"/>
    <property type="project" value="InterPro"/>
</dbReference>
<keyword evidence="6" id="KW-0472">Membrane</keyword>
<dbReference type="Gene3D" id="2.170.130.30">
    <property type="match status" value="1"/>
</dbReference>
<keyword evidence="6" id="KW-1133">Transmembrane helix</keyword>
<evidence type="ECO:0000256" key="6">
    <source>
        <dbReference type="SAM" id="Phobius"/>
    </source>
</evidence>
<evidence type="ECO:0000313" key="8">
    <source>
        <dbReference type="Proteomes" id="UP000005408"/>
    </source>
</evidence>
<dbReference type="OMA" id="EASMILM"/>
<dbReference type="OrthoDB" id="6062445at2759"/>
<evidence type="ECO:0000313" key="7">
    <source>
        <dbReference type="EnsemblMetazoa" id="G2569.1:cds"/>
    </source>
</evidence>
<dbReference type="InterPro" id="IPR002157">
    <property type="entry name" value="Cbl-bd_prot"/>
</dbReference>
<evidence type="ECO:0000256" key="2">
    <source>
        <dbReference type="ARBA" id="ARBA00022525"/>
    </source>
</evidence>
<dbReference type="AlphaFoldDB" id="A0A8W8KZA3"/>
<feature type="disulfide bond" evidence="5">
    <location>
        <begin position="195"/>
        <end position="231"/>
    </location>
</feature>
<keyword evidence="6" id="KW-0812">Transmembrane</keyword>
<name>A0A8W8KZA3_MAGGI</name>
<evidence type="ECO:0000256" key="4">
    <source>
        <dbReference type="PIRSR" id="PIRSR602157-1"/>
    </source>
</evidence>
<dbReference type="Pfam" id="PF01122">
    <property type="entry name" value="Cobalamin_bind"/>
    <property type="match status" value="1"/>
</dbReference>
<keyword evidence="5" id="KW-1015">Disulfide bond</keyword>
<accession>A0A8W8KZA3</accession>